<feature type="binding site" evidence="7">
    <location>
        <begin position="110"/>
        <end position="116"/>
    </location>
    <ligand>
        <name>ATP</name>
        <dbReference type="ChEBI" id="CHEBI:30616"/>
    </ligand>
</feature>
<feature type="binding site" evidence="7">
    <location>
        <position position="179"/>
    </location>
    <ligand>
        <name>UDP-N-acetyl-alpha-D-muramoyl-L-alanyl-D-glutamate</name>
        <dbReference type="ChEBI" id="CHEBI:83900"/>
    </ligand>
</feature>
<sequence length="489" mass="52630">MTNLASLLPVYTGQLPDTEISGLKLDSRQVTPGDCFIAVKGYQVDGRNFINSALEAGASAVLQQANTFKVDLRGAVPVVSVPELPEQLSAIAGRFYQHPDKQLKLVGVTGTNGKTTITNLVAQLFAQVGQKTAVMGTLGSGFINQLLAEKNTTPDACTVQQRLASLAAEGAQRVAMEVSSHALVQGRVNALSFDAVVASNVSRDHLDYHGSMDSYAASKRDLFVSYPARCRIFNADDKLVSGWYTKADNHYRFSLNSDLISEPDTLVASDMKFHAAGADFELHWQGNSHSVRSILLGDFNVSNLLAAALVVLVSGYSLQQVAEAMAEVRAVAGRMEMFRKNQGPLVIVDYAHTPDALQQVLKAARRHCKGNLWCVFGCGGDRDRGKRPQMGNVASQLADIVVVTDDNPRTEPALDIMADIVSGATGKARIIQRPGRKEAVLESMQNAGPDDVIVMAGKGHEDYQVVGTQTLNYNERAVVAAFMGDAAYD</sequence>
<keyword evidence="6 7" id="KW-0961">Cell wall biogenesis/degradation</keyword>
<dbReference type="Proteomes" id="UP000288293">
    <property type="component" value="Unassembled WGS sequence"/>
</dbReference>
<feature type="binding site" evidence="7">
    <location>
        <position position="185"/>
    </location>
    <ligand>
        <name>UDP-N-acetyl-alpha-D-muramoyl-L-alanyl-D-glutamate</name>
        <dbReference type="ChEBI" id="CHEBI:83900"/>
    </ligand>
</feature>
<feature type="short sequence motif" description="Meso-diaminopimelate recognition motif" evidence="7">
    <location>
        <begin position="406"/>
        <end position="409"/>
    </location>
</feature>
<feature type="binding site" evidence="7">
    <location>
        <begin position="152"/>
        <end position="153"/>
    </location>
    <ligand>
        <name>UDP-N-acetyl-alpha-D-muramoyl-L-alanyl-D-glutamate</name>
        <dbReference type="ChEBI" id="CHEBI:83900"/>
    </ligand>
</feature>
<evidence type="ECO:0000259" key="11">
    <source>
        <dbReference type="Pfam" id="PF08245"/>
    </source>
</evidence>
<dbReference type="GO" id="GO:0071555">
    <property type="term" value="P:cell wall organization"/>
    <property type="evidence" value="ECO:0007669"/>
    <property type="project" value="UniProtKB-KW"/>
</dbReference>
<feature type="binding site" evidence="7">
    <location>
        <position position="457"/>
    </location>
    <ligand>
        <name>meso-2,6-diaminopimelate</name>
        <dbReference type="ChEBI" id="CHEBI:57791"/>
    </ligand>
</feature>
<dbReference type="InterPro" id="IPR035911">
    <property type="entry name" value="MurE/MurF_N"/>
</dbReference>
<evidence type="ECO:0000259" key="10">
    <source>
        <dbReference type="Pfam" id="PF02875"/>
    </source>
</evidence>
<evidence type="ECO:0000313" key="12">
    <source>
        <dbReference type="EMBL" id="RUO26625.1"/>
    </source>
</evidence>
<keyword evidence="5 7" id="KW-0131">Cell cycle</keyword>
<dbReference type="PANTHER" id="PTHR23135:SF4">
    <property type="entry name" value="UDP-N-ACETYLMURAMOYL-L-ALANYL-D-GLUTAMATE--2,6-DIAMINOPIMELATE LIGASE MURE HOMOLOG, CHLOROPLASTIC"/>
    <property type="match status" value="1"/>
</dbReference>
<dbReference type="SUPFAM" id="SSF53244">
    <property type="entry name" value="MurD-like peptide ligases, peptide-binding domain"/>
    <property type="match status" value="1"/>
</dbReference>
<dbReference type="PANTHER" id="PTHR23135">
    <property type="entry name" value="MUR LIGASE FAMILY MEMBER"/>
    <property type="match status" value="1"/>
</dbReference>
<evidence type="ECO:0000256" key="2">
    <source>
        <dbReference type="ARBA" id="ARBA00022618"/>
    </source>
</evidence>
<comment type="function">
    <text evidence="7">Catalyzes the addition of meso-diaminopimelic acid to the nucleotide precursor UDP-N-acetylmuramoyl-L-alanyl-D-glutamate (UMAG) in the biosynthesis of bacterial cell-wall peptidoglycan.</text>
</comment>
<keyword evidence="7 12" id="KW-0436">Ligase</keyword>
<dbReference type="GO" id="GO:0005524">
    <property type="term" value="F:ATP binding"/>
    <property type="evidence" value="ECO:0007669"/>
    <property type="project" value="UniProtKB-UniRule"/>
</dbReference>
<dbReference type="Gene3D" id="3.90.190.20">
    <property type="entry name" value="Mur ligase, C-terminal domain"/>
    <property type="match status" value="1"/>
</dbReference>
<dbReference type="Gene3D" id="3.40.1190.10">
    <property type="entry name" value="Mur-like, catalytic domain"/>
    <property type="match status" value="1"/>
</dbReference>
<name>A0A432W999_9GAMM</name>
<dbReference type="Pfam" id="PF08245">
    <property type="entry name" value="Mur_ligase_M"/>
    <property type="match status" value="1"/>
</dbReference>
<feature type="binding site" evidence="7">
    <location>
        <position position="27"/>
    </location>
    <ligand>
        <name>UDP-N-acetyl-alpha-D-muramoyl-L-alanyl-D-glutamate</name>
        <dbReference type="ChEBI" id="CHEBI:83900"/>
    </ligand>
</feature>
<dbReference type="Gene3D" id="3.40.1390.10">
    <property type="entry name" value="MurE/MurF, N-terminal domain"/>
    <property type="match status" value="1"/>
</dbReference>
<feature type="modified residue" description="N6-carboxylysine" evidence="7">
    <location>
        <position position="219"/>
    </location>
</feature>
<keyword evidence="7" id="KW-0963">Cytoplasm</keyword>
<dbReference type="NCBIfam" id="NF001123">
    <property type="entry name" value="PRK00139.1-1"/>
    <property type="match status" value="1"/>
</dbReference>
<dbReference type="EC" id="6.3.2.13" evidence="7"/>
<feature type="binding site" evidence="7">
    <location>
        <position position="382"/>
    </location>
    <ligand>
        <name>meso-2,6-diaminopimelate</name>
        <dbReference type="ChEBI" id="CHEBI:57791"/>
    </ligand>
</feature>
<gene>
    <name evidence="7" type="primary">murE</name>
    <name evidence="12" type="ORF">CWE09_07965</name>
</gene>
<keyword evidence="2 7" id="KW-0132">Cell division</keyword>
<comment type="subcellular location">
    <subcellularLocation>
        <location evidence="7 8">Cytoplasm</location>
    </subcellularLocation>
</comment>
<comment type="PTM">
    <text evidence="7">Carboxylation is probably crucial for Mg(2+) binding and, consequently, for the gamma-phosphate positioning of ATP.</text>
</comment>
<dbReference type="InterPro" id="IPR036565">
    <property type="entry name" value="Mur-like_cat_sf"/>
</dbReference>
<evidence type="ECO:0000256" key="1">
    <source>
        <dbReference type="ARBA" id="ARBA00005898"/>
    </source>
</evidence>
<dbReference type="Pfam" id="PF02875">
    <property type="entry name" value="Mur_ligase_C"/>
    <property type="match status" value="1"/>
</dbReference>
<dbReference type="InterPro" id="IPR005761">
    <property type="entry name" value="UDP-N-AcMur-Glu-dNH2Pim_ligase"/>
</dbReference>
<evidence type="ECO:0000256" key="7">
    <source>
        <dbReference type="HAMAP-Rule" id="MF_00208"/>
    </source>
</evidence>
<evidence type="ECO:0000313" key="13">
    <source>
        <dbReference type="Proteomes" id="UP000288293"/>
    </source>
</evidence>
<dbReference type="NCBIfam" id="NF001126">
    <property type="entry name" value="PRK00139.1-4"/>
    <property type="match status" value="1"/>
</dbReference>
<keyword evidence="13" id="KW-1185">Reference proteome</keyword>
<feature type="binding site" evidence="7">
    <location>
        <position position="151"/>
    </location>
    <ligand>
        <name>UDP-N-acetyl-alpha-D-muramoyl-L-alanyl-D-glutamate</name>
        <dbReference type="ChEBI" id="CHEBI:83900"/>
    </ligand>
</feature>
<dbReference type="GO" id="GO:0009252">
    <property type="term" value="P:peptidoglycan biosynthetic process"/>
    <property type="evidence" value="ECO:0007669"/>
    <property type="project" value="UniProtKB-UniRule"/>
</dbReference>
<feature type="binding site" evidence="7">
    <location>
        <position position="461"/>
    </location>
    <ligand>
        <name>meso-2,6-diaminopimelate</name>
        <dbReference type="ChEBI" id="CHEBI:57791"/>
    </ligand>
</feature>
<dbReference type="GO" id="GO:0005737">
    <property type="term" value="C:cytoplasm"/>
    <property type="evidence" value="ECO:0007669"/>
    <property type="project" value="UniProtKB-SubCell"/>
</dbReference>
<dbReference type="RefSeq" id="WP_126803434.1">
    <property type="nucleotide sequence ID" value="NZ_PIPL01000001.1"/>
</dbReference>
<dbReference type="NCBIfam" id="NF001124">
    <property type="entry name" value="PRK00139.1-2"/>
    <property type="match status" value="1"/>
</dbReference>
<dbReference type="GO" id="GO:0008360">
    <property type="term" value="P:regulation of cell shape"/>
    <property type="evidence" value="ECO:0007669"/>
    <property type="project" value="UniProtKB-KW"/>
</dbReference>
<feature type="domain" description="Mur ligase C-terminal" evidence="10">
    <location>
        <begin position="333"/>
        <end position="459"/>
    </location>
</feature>
<accession>A0A432W999</accession>
<evidence type="ECO:0000256" key="3">
    <source>
        <dbReference type="ARBA" id="ARBA00022960"/>
    </source>
</evidence>
<dbReference type="HAMAP" id="MF_00208">
    <property type="entry name" value="MurE"/>
    <property type="match status" value="1"/>
</dbReference>
<comment type="caution">
    <text evidence="12">The sequence shown here is derived from an EMBL/GenBank/DDBJ whole genome shotgun (WGS) entry which is preliminary data.</text>
</comment>
<dbReference type="OrthoDB" id="9800958at2"/>
<dbReference type="NCBIfam" id="TIGR01085">
    <property type="entry name" value="murE"/>
    <property type="match status" value="1"/>
</dbReference>
<keyword evidence="4 7" id="KW-0573">Peptidoglycan synthesis</keyword>
<dbReference type="SUPFAM" id="SSF63418">
    <property type="entry name" value="MurE/MurF N-terminal domain"/>
    <property type="match status" value="1"/>
</dbReference>
<comment type="cofactor">
    <cofactor evidence="7">
        <name>Mg(2+)</name>
        <dbReference type="ChEBI" id="CHEBI:18420"/>
    </cofactor>
</comment>
<feature type="domain" description="Mur ligase central" evidence="11">
    <location>
        <begin position="108"/>
        <end position="310"/>
    </location>
</feature>
<evidence type="ECO:0000256" key="8">
    <source>
        <dbReference type="RuleBase" id="RU004135"/>
    </source>
</evidence>
<dbReference type="GO" id="GO:0000287">
    <property type="term" value="F:magnesium ion binding"/>
    <property type="evidence" value="ECO:0007669"/>
    <property type="project" value="UniProtKB-UniRule"/>
</dbReference>
<feature type="domain" description="Mur ligase N-terminal catalytic" evidence="9">
    <location>
        <begin position="19"/>
        <end position="96"/>
    </location>
</feature>
<evidence type="ECO:0000256" key="5">
    <source>
        <dbReference type="ARBA" id="ARBA00023306"/>
    </source>
</evidence>
<evidence type="ECO:0000256" key="4">
    <source>
        <dbReference type="ARBA" id="ARBA00022984"/>
    </source>
</evidence>
<comment type="caution">
    <text evidence="7">Lacks conserved residue(s) required for the propagation of feature annotation.</text>
</comment>
<reference evidence="12 13" key="1">
    <citation type="journal article" date="2011" name="Front. Microbiol.">
        <title>Genomic signatures of strain selection and enhancement in Bacillus atrophaeus var. globigii, a historical biowarfare simulant.</title>
        <authorList>
            <person name="Gibbons H.S."/>
            <person name="Broomall S.M."/>
            <person name="McNew L.A."/>
            <person name="Daligault H."/>
            <person name="Chapman C."/>
            <person name="Bruce D."/>
            <person name="Karavis M."/>
            <person name="Krepps M."/>
            <person name="McGregor P.A."/>
            <person name="Hong C."/>
            <person name="Park K.H."/>
            <person name="Akmal A."/>
            <person name="Feldman A."/>
            <person name="Lin J.S."/>
            <person name="Chang W.E."/>
            <person name="Higgs B.W."/>
            <person name="Demirev P."/>
            <person name="Lindquist J."/>
            <person name="Liem A."/>
            <person name="Fochler E."/>
            <person name="Read T.D."/>
            <person name="Tapia R."/>
            <person name="Johnson S."/>
            <person name="Bishop-Lilly K.A."/>
            <person name="Detter C."/>
            <person name="Han C."/>
            <person name="Sozhamannan S."/>
            <person name="Rosenzweig C.N."/>
            <person name="Skowronski E.W."/>
        </authorList>
    </citation>
    <scope>NUCLEOTIDE SEQUENCE [LARGE SCALE GENOMIC DNA]</scope>
    <source>
        <strain evidence="12 13">MLST1</strain>
    </source>
</reference>
<dbReference type="InterPro" id="IPR036615">
    <property type="entry name" value="Mur_ligase_C_dom_sf"/>
</dbReference>
<comment type="catalytic activity">
    <reaction evidence="7">
        <text>UDP-N-acetyl-alpha-D-muramoyl-L-alanyl-D-glutamate + meso-2,6-diaminopimelate + ATP = UDP-N-acetyl-alpha-D-muramoyl-L-alanyl-gamma-D-glutamyl-meso-2,6-diaminopimelate + ADP + phosphate + H(+)</text>
        <dbReference type="Rhea" id="RHEA:23676"/>
        <dbReference type="ChEBI" id="CHEBI:15378"/>
        <dbReference type="ChEBI" id="CHEBI:30616"/>
        <dbReference type="ChEBI" id="CHEBI:43474"/>
        <dbReference type="ChEBI" id="CHEBI:57791"/>
        <dbReference type="ChEBI" id="CHEBI:83900"/>
        <dbReference type="ChEBI" id="CHEBI:83905"/>
        <dbReference type="ChEBI" id="CHEBI:456216"/>
        <dbReference type="EC" id="6.3.2.13"/>
    </reaction>
</comment>
<comment type="pathway">
    <text evidence="7 8">Cell wall biogenesis; peptidoglycan biosynthesis.</text>
</comment>
<dbReference type="Pfam" id="PF01225">
    <property type="entry name" value="Mur_ligase"/>
    <property type="match status" value="1"/>
</dbReference>
<feature type="binding site" evidence="7">
    <location>
        <begin position="406"/>
        <end position="409"/>
    </location>
    <ligand>
        <name>meso-2,6-diaminopimelate</name>
        <dbReference type="ChEBI" id="CHEBI:57791"/>
    </ligand>
</feature>
<dbReference type="EMBL" id="PIPL01000001">
    <property type="protein sequence ID" value="RUO26625.1"/>
    <property type="molecule type" value="Genomic_DNA"/>
</dbReference>
<keyword evidence="7" id="KW-0067">ATP-binding</keyword>
<feature type="binding site" evidence="7">
    <location>
        <position position="25"/>
    </location>
    <ligand>
        <name>UDP-N-acetyl-alpha-D-muramoyl-L-alanyl-D-glutamate</name>
        <dbReference type="ChEBI" id="CHEBI:83900"/>
    </ligand>
</feature>
<dbReference type="UniPathway" id="UPA00219"/>
<dbReference type="InterPro" id="IPR004101">
    <property type="entry name" value="Mur_ligase_C"/>
</dbReference>
<comment type="similarity">
    <text evidence="1 7">Belongs to the MurCDEF family. MurE subfamily.</text>
</comment>
<dbReference type="SUPFAM" id="SSF53623">
    <property type="entry name" value="MurD-like peptide ligases, catalytic domain"/>
    <property type="match status" value="1"/>
</dbReference>
<dbReference type="InterPro" id="IPR000713">
    <property type="entry name" value="Mur_ligase_N"/>
</dbReference>
<evidence type="ECO:0000256" key="6">
    <source>
        <dbReference type="ARBA" id="ARBA00023316"/>
    </source>
</evidence>
<dbReference type="InterPro" id="IPR013221">
    <property type="entry name" value="Mur_ligase_cen"/>
</dbReference>
<protein>
    <recommendedName>
        <fullName evidence="7">UDP-N-acetylmuramoyl-L-alanyl-D-glutamate--2,6-diaminopimelate ligase</fullName>
        <ecNumber evidence="7">6.3.2.13</ecNumber>
    </recommendedName>
    <alternativeName>
        <fullName evidence="7">Meso-A2pm-adding enzyme</fullName>
    </alternativeName>
    <alternativeName>
        <fullName evidence="7">Meso-diaminopimelate-adding enzyme</fullName>
    </alternativeName>
    <alternativeName>
        <fullName evidence="7">UDP-MurNAc-L-Ala-D-Glu:meso-diaminopimelate ligase</fullName>
    </alternativeName>
    <alternativeName>
        <fullName evidence="7">UDP-MurNAc-tripeptide synthetase</fullName>
    </alternativeName>
    <alternativeName>
        <fullName evidence="7">UDP-N-acetylmuramyl-tripeptide synthetase</fullName>
    </alternativeName>
</protein>
<dbReference type="GO" id="GO:0051301">
    <property type="term" value="P:cell division"/>
    <property type="evidence" value="ECO:0007669"/>
    <property type="project" value="UniProtKB-KW"/>
</dbReference>
<feature type="binding site" evidence="7">
    <location>
        <position position="187"/>
    </location>
    <ligand>
        <name>UDP-N-acetyl-alpha-D-muramoyl-L-alanyl-D-glutamate</name>
        <dbReference type="ChEBI" id="CHEBI:83900"/>
    </ligand>
</feature>
<dbReference type="AlphaFoldDB" id="A0A432W999"/>
<proteinExistence type="inferred from homology"/>
<keyword evidence="7" id="KW-0547">Nucleotide-binding</keyword>
<evidence type="ECO:0000259" key="9">
    <source>
        <dbReference type="Pfam" id="PF01225"/>
    </source>
</evidence>
<keyword evidence="7" id="KW-0460">Magnesium</keyword>
<organism evidence="12 13">
    <name type="scientific">Aliidiomarina minuta</name>
    <dbReference type="NCBI Taxonomy" id="880057"/>
    <lineage>
        <taxon>Bacteria</taxon>
        <taxon>Pseudomonadati</taxon>
        <taxon>Pseudomonadota</taxon>
        <taxon>Gammaproteobacteria</taxon>
        <taxon>Alteromonadales</taxon>
        <taxon>Idiomarinaceae</taxon>
        <taxon>Aliidiomarina</taxon>
    </lineage>
</organism>
<dbReference type="GO" id="GO:0008765">
    <property type="term" value="F:UDP-N-acetylmuramoylalanyl-D-glutamate-2,6-diaminopimelate ligase activity"/>
    <property type="evidence" value="ECO:0007669"/>
    <property type="project" value="UniProtKB-UniRule"/>
</dbReference>
<keyword evidence="3 7" id="KW-0133">Cell shape</keyword>